<dbReference type="AlphaFoldDB" id="A0A8S9H2L3"/>
<evidence type="ECO:0000313" key="2">
    <source>
        <dbReference type="Proteomes" id="UP000712281"/>
    </source>
</evidence>
<dbReference type="EMBL" id="QGKW02001988">
    <property type="protein sequence ID" value="KAF2550462.1"/>
    <property type="molecule type" value="Genomic_DNA"/>
</dbReference>
<gene>
    <name evidence="1" type="ORF">F2Q68_00035865</name>
</gene>
<protein>
    <submittedName>
        <fullName evidence="1">Uncharacterized protein</fullName>
    </submittedName>
</protein>
<sequence>MDSSLSSFGFSLGRNYRVFKFEHVLRSRWCRRTPASPLPVFLSHDSIFNSLLSCISYGFFQLCCSGSTVNTTGRDLRGLILLVGVHQSGPLLQGLLDNCFRRYLSPSFHPPYGIPFPPPDLFLQSLIRLCCLLNTLTFSTRLSYILSSLAWKSGKTCYGEEQSPPPTCLDGHLACSGELCKYQPTTALCLSAGDFLAASDSYSRSTTSLANEPAAIGPRFKSSWAWPSTLAEAASPVINLLKSRNLQHIVSQSILVLVSLVNLKSFDGFIEVFFLSLLQYHSLRKQFLVDSPDLLSFSSSSLVEDRILQSCLHSMNGDVLSDPFPSYCFSLLTSLFPCVAVCTGPEGAIKITSNFLVGEGCLSTSLVTKSQLSDFAGNALSTHSSHVSNSLSTSYDDLLCLIAFAVVVYGLFLRGCLIPYCHCSLQV</sequence>
<reference evidence="1" key="1">
    <citation type="submission" date="2019-12" db="EMBL/GenBank/DDBJ databases">
        <title>Genome sequencing and annotation of Brassica cretica.</title>
        <authorList>
            <person name="Studholme D.J."/>
            <person name="Sarris P.F."/>
        </authorList>
    </citation>
    <scope>NUCLEOTIDE SEQUENCE</scope>
    <source>
        <strain evidence="1">PFS-001/15</strain>
        <tissue evidence="1">Leaf</tissue>
    </source>
</reference>
<proteinExistence type="predicted"/>
<accession>A0A8S9H2L3</accession>
<evidence type="ECO:0000313" key="1">
    <source>
        <dbReference type="EMBL" id="KAF2550462.1"/>
    </source>
</evidence>
<name>A0A8S9H2L3_BRACR</name>
<comment type="caution">
    <text evidence="1">The sequence shown here is derived from an EMBL/GenBank/DDBJ whole genome shotgun (WGS) entry which is preliminary data.</text>
</comment>
<dbReference type="Proteomes" id="UP000712281">
    <property type="component" value="Unassembled WGS sequence"/>
</dbReference>
<organism evidence="1 2">
    <name type="scientific">Brassica cretica</name>
    <name type="common">Mustard</name>
    <dbReference type="NCBI Taxonomy" id="69181"/>
    <lineage>
        <taxon>Eukaryota</taxon>
        <taxon>Viridiplantae</taxon>
        <taxon>Streptophyta</taxon>
        <taxon>Embryophyta</taxon>
        <taxon>Tracheophyta</taxon>
        <taxon>Spermatophyta</taxon>
        <taxon>Magnoliopsida</taxon>
        <taxon>eudicotyledons</taxon>
        <taxon>Gunneridae</taxon>
        <taxon>Pentapetalae</taxon>
        <taxon>rosids</taxon>
        <taxon>malvids</taxon>
        <taxon>Brassicales</taxon>
        <taxon>Brassicaceae</taxon>
        <taxon>Brassiceae</taxon>
        <taxon>Brassica</taxon>
    </lineage>
</organism>